<keyword evidence="7" id="KW-0325">Glycoprotein</keyword>
<evidence type="ECO:0000313" key="10">
    <source>
        <dbReference type="EMBL" id="SBS85830.1"/>
    </source>
</evidence>
<keyword evidence="8" id="KW-0812">Transmembrane</keyword>
<organism evidence="10 13">
    <name type="scientific">Plasmodium ovale curtisi</name>
    <dbReference type="NCBI Taxonomy" id="864141"/>
    <lineage>
        <taxon>Eukaryota</taxon>
        <taxon>Sar</taxon>
        <taxon>Alveolata</taxon>
        <taxon>Apicomplexa</taxon>
        <taxon>Aconoidasida</taxon>
        <taxon>Haemosporida</taxon>
        <taxon>Plasmodiidae</taxon>
        <taxon>Plasmodium</taxon>
        <taxon>Plasmodium (Plasmodium)</taxon>
    </lineage>
</organism>
<protein>
    <submittedName>
        <fullName evidence="10">6-cysteine protein (P48/45)</fullName>
    </submittedName>
</protein>
<dbReference type="GO" id="GO:0005886">
    <property type="term" value="C:plasma membrane"/>
    <property type="evidence" value="ECO:0007669"/>
    <property type="project" value="UniProtKB-SubCell"/>
</dbReference>
<name>A0A1A8VYY7_PLAOA</name>
<dbReference type="SMART" id="SM00970">
    <property type="entry name" value="s48_45"/>
    <property type="match status" value="2"/>
</dbReference>
<keyword evidence="5 8" id="KW-0472">Membrane</keyword>
<accession>A0A1A8VYY7</accession>
<evidence type="ECO:0000259" key="9">
    <source>
        <dbReference type="PROSITE" id="PS51701"/>
    </source>
</evidence>
<proteinExistence type="predicted"/>
<sequence length="448" mass="50835">MCSLYSRNFHIIFFYCATVLIRAIRGSSEYVSPEALGKEVTGFLGFKCNFAADGVHSLEPDVVENRSILCSVHSYFIYDKVKIIIPKKTTTSKFKLLPETCFHKVYSDFDGRVETSIENMGLVDYKIEEDNTQEGYTEKDITISPFNSKDVEFFCLCDNTEKVISDVDGRSALVHVHVLKYPHKIISVNLTEQSYSYLPDAFTKDSFKNKKLEIELKEGELVVLACKLIDKKCFKKSIDGKGFYKSTKVVYHNNFAIFKAPMYIKSDDVNSECTCKLDDSNIYTVVLKPQYEKKVIYGCNFSPGDFTHTFTNNIDMTVAGDNAHITCDVQLQDTSYNHLIGMSCPGNITPSCFFQVYKPESNALEPSKIVYLDAQLKTGNIEYYEDTYGDNKVKLIGIMGSIPETASFTCICKKEKKTAYMTVKIASAYYGFLARIFILLIVLILLYF</sequence>
<dbReference type="GO" id="GO:0009986">
    <property type="term" value="C:cell surface"/>
    <property type="evidence" value="ECO:0007669"/>
    <property type="project" value="UniProtKB-SubCell"/>
</dbReference>
<evidence type="ECO:0000256" key="7">
    <source>
        <dbReference type="ARBA" id="ARBA00023180"/>
    </source>
</evidence>
<dbReference type="Pfam" id="PF07422">
    <property type="entry name" value="s48_45"/>
    <property type="match status" value="2"/>
</dbReference>
<keyword evidence="8" id="KW-1133">Transmembrane helix</keyword>
<evidence type="ECO:0000313" key="11">
    <source>
        <dbReference type="EMBL" id="SBS96099.1"/>
    </source>
</evidence>
<evidence type="ECO:0000313" key="12">
    <source>
        <dbReference type="Proteomes" id="UP000078546"/>
    </source>
</evidence>
<evidence type="ECO:0000256" key="5">
    <source>
        <dbReference type="ARBA" id="ARBA00023136"/>
    </source>
</evidence>
<evidence type="ECO:0000256" key="3">
    <source>
        <dbReference type="ARBA" id="ARBA00022475"/>
    </source>
</evidence>
<dbReference type="VEuPathDB" id="PlasmoDB:PocGH01_12016400"/>
<feature type="domain" description="6-Cys" evidence="9">
    <location>
        <begin position="44"/>
        <end position="181"/>
    </location>
</feature>
<dbReference type="InterPro" id="IPR038160">
    <property type="entry name" value="6_CYS_dom_sf"/>
</dbReference>
<evidence type="ECO:0000256" key="2">
    <source>
        <dbReference type="ARBA" id="ARBA00004241"/>
    </source>
</evidence>
<dbReference type="AlphaFoldDB" id="A0A1A8VYY7"/>
<evidence type="ECO:0000256" key="4">
    <source>
        <dbReference type="ARBA" id="ARBA00022729"/>
    </source>
</evidence>
<gene>
    <name evidence="11" type="ORF">POVCU1_030790</name>
    <name evidence="10" type="ORF">POVCU2_0033660</name>
</gene>
<comment type="subcellular location">
    <subcellularLocation>
        <location evidence="1">Cell membrane</location>
    </subcellularLocation>
    <subcellularLocation>
        <location evidence="2">Cell surface</location>
    </subcellularLocation>
</comment>
<dbReference type="PROSITE" id="PS51701">
    <property type="entry name" value="6_CYS"/>
    <property type="match status" value="2"/>
</dbReference>
<evidence type="ECO:0000256" key="1">
    <source>
        <dbReference type="ARBA" id="ARBA00004236"/>
    </source>
</evidence>
<evidence type="ECO:0000256" key="6">
    <source>
        <dbReference type="ARBA" id="ARBA00023157"/>
    </source>
</evidence>
<evidence type="ECO:0000256" key="8">
    <source>
        <dbReference type="SAM" id="Phobius"/>
    </source>
</evidence>
<keyword evidence="6" id="KW-1015">Disulfide bond</keyword>
<evidence type="ECO:0000313" key="13">
    <source>
        <dbReference type="Proteomes" id="UP000078560"/>
    </source>
</evidence>
<dbReference type="EMBL" id="FLQU01000452">
    <property type="protein sequence ID" value="SBS85830.1"/>
    <property type="molecule type" value="Genomic_DNA"/>
</dbReference>
<dbReference type="EMBL" id="FLQV01000565">
    <property type="protein sequence ID" value="SBS96099.1"/>
    <property type="molecule type" value="Genomic_DNA"/>
</dbReference>
<reference evidence="12 13" key="2">
    <citation type="submission" date="2016-05" db="EMBL/GenBank/DDBJ databases">
        <authorList>
            <person name="Naeem Raeece"/>
        </authorList>
    </citation>
    <scope>NUCLEOTIDE SEQUENCE [LARGE SCALE GENOMIC DNA]</scope>
</reference>
<dbReference type="Proteomes" id="UP000078546">
    <property type="component" value="Unassembled WGS sequence"/>
</dbReference>
<dbReference type="InterPro" id="IPR010884">
    <property type="entry name" value="6_CYS_dom"/>
</dbReference>
<keyword evidence="3" id="KW-1003">Cell membrane</keyword>
<feature type="transmembrane region" description="Helical" evidence="8">
    <location>
        <begin position="428"/>
        <end position="447"/>
    </location>
</feature>
<keyword evidence="4" id="KW-0732">Signal</keyword>
<dbReference type="Gene3D" id="2.60.40.2860">
    <property type="match status" value="2"/>
</dbReference>
<feature type="domain" description="6-Cys" evidence="9">
    <location>
        <begin position="295"/>
        <end position="435"/>
    </location>
</feature>
<reference evidence="10" key="1">
    <citation type="submission" date="2016-05" db="EMBL/GenBank/DDBJ databases">
        <authorList>
            <person name="Lavstsen T."/>
            <person name="Jespersen J.S."/>
        </authorList>
    </citation>
    <scope>NUCLEOTIDE SEQUENCE [LARGE SCALE GENOMIC DNA]</scope>
</reference>
<dbReference type="Proteomes" id="UP000078560">
    <property type="component" value="Unassembled WGS sequence"/>
</dbReference>